<gene>
    <name evidence="1" type="ORF">M7I_0299</name>
</gene>
<proteinExistence type="predicted"/>
<evidence type="ECO:0000313" key="1">
    <source>
        <dbReference type="EMBL" id="EHL03655.1"/>
    </source>
</evidence>
<name>H0ED01_GLAL7</name>
<organism evidence="1 2">
    <name type="scientific">Glarea lozoyensis (strain ATCC 74030 / MF5533)</name>
    <dbReference type="NCBI Taxonomy" id="1104152"/>
    <lineage>
        <taxon>Eukaryota</taxon>
        <taxon>Fungi</taxon>
        <taxon>Dikarya</taxon>
        <taxon>Ascomycota</taxon>
        <taxon>Pezizomycotina</taxon>
        <taxon>Leotiomycetes</taxon>
        <taxon>Helotiales</taxon>
        <taxon>Helotiaceae</taxon>
        <taxon>Glarea</taxon>
    </lineage>
</organism>
<protein>
    <submittedName>
        <fullName evidence="1">Uncharacterized protein</fullName>
    </submittedName>
</protein>
<comment type="caution">
    <text evidence="1">The sequence shown here is derived from an EMBL/GenBank/DDBJ whole genome shotgun (WGS) entry which is preliminary data.</text>
</comment>
<dbReference type="InParanoid" id="H0ED01"/>
<accession>H0ED01</accession>
<reference evidence="1 2" key="1">
    <citation type="journal article" date="2012" name="Eukaryot. Cell">
        <title>Genome sequence of the fungus Glarea lozoyensis: the first genome sequence of a species from the Helotiaceae family.</title>
        <authorList>
            <person name="Youssar L."/>
            <person name="Gruening B.A."/>
            <person name="Erxleben A."/>
            <person name="Guenther S."/>
            <person name="Huettel W."/>
        </authorList>
    </citation>
    <scope>NUCLEOTIDE SEQUENCE [LARGE SCALE GENOMIC DNA]</scope>
    <source>
        <strain evidence="2">ATCC 74030 / MF5533</strain>
    </source>
</reference>
<dbReference type="Proteomes" id="UP000005446">
    <property type="component" value="Unassembled WGS sequence"/>
</dbReference>
<sequence length="85" mass="10035">MEIRKLIAWVVGNCKGAITQSTANFGQHWQTQIRKQFVVFNVYISCDSIECRSCKSLKRISRKHKVSIDLRKSWNAHHRDSFQRK</sequence>
<evidence type="ECO:0000313" key="2">
    <source>
        <dbReference type="Proteomes" id="UP000005446"/>
    </source>
</evidence>
<keyword evidence="2" id="KW-1185">Reference proteome</keyword>
<dbReference type="EMBL" id="AGUE01000006">
    <property type="protein sequence ID" value="EHL03655.1"/>
    <property type="molecule type" value="Genomic_DNA"/>
</dbReference>
<dbReference type="AlphaFoldDB" id="H0ED01"/>
<dbReference type="HOGENOM" id="CLU_2512826_0_0_1"/>